<keyword evidence="5" id="KW-0915">Sodium</keyword>
<dbReference type="GO" id="GO:0015386">
    <property type="term" value="F:potassium:proton antiporter activity"/>
    <property type="evidence" value="ECO:0007669"/>
    <property type="project" value="TreeGrafter"/>
</dbReference>
<dbReference type="GO" id="GO:0098719">
    <property type="term" value="P:sodium ion import across plasma membrane"/>
    <property type="evidence" value="ECO:0007669"/>
    <property type="project" value="TreeGrafter"/>
</dbReference>
<keyword evidence="13" id="KW-1185">Reference proteome</keyword>
<feature type="transmembrane region" description="Helical" evidence="11">
    <location>
        <begin position="719"/>
        <end position="741"/>
    </location>
</feature>
<comment type="subcellular location">
    <subcellularLocation>
        <location evidence="1">Membrane</location>
        <topology evidence="1">Multi-pass membrane protein</topology>
    </subcellularLocation>
</comment>
<name>A0A914HIR3_GLORO</name>
<evidence type="ECO:0000256" key="4">
    <source>
        <dbReference type="ARBA" id="ARBA00022989"/>
    </source>
</evidence>
<feature type="region of interest" description="Disordered" evidence="10">
    <location>
        <begin position="1232"/>
        <end position="1267"/>
    </location>
</feature>
<accession>A0A914HIR3</accession>
<dbReference type="Pfam" id="PF00999">
    <property type="entry name" value="Na_H_Exchanger"/>
    <property type="match status" value="1"/>
</dbReference>
<evidence type="ECO:0000256" key="10">
    <source>
        <dbReference type="SAM" id="MobiDB-lite"/>
    </source>
</evidence>
<evidence type="ECO:0000256" key="3">
    <source>
        <dbReference type="ARBA" id="ARBA00022692"/>
    </source>
</evidence>
<keyword evidence="9" id="KW-0050">Antiport</keyword>
<dbReference type="GO" id="GO:0051453">
    <property type="term" value="P:regulation of intracellular pH"/>
    <property type="evidence" value="ECO:0007669"/>
    <property type="project" value="TreeGrafter"/>
</dbReference>
<evidence type="ECO:0000313" key="13">
    <source>
        <dbReference type="Proteomes" id="UP000887572"/>
    </source>
</evidence>
<feature type="compositionally biased region" description="Polar residues" evidence="10">
    <location>
        <begin position="1171"/>
        <end position="1193"/>
    </location>
</feature>
<dbReference type="WBParaSite" id="Gr19_v10_g17280.t1">
    <property type="protein sequence ID" value="Gr19_v10_g17280.t1"/>
    <property type="gene ID" value="Gr19_v10_g17280"/>
</dbReference>
<evidence type="ECO:0000313" key="14">
    <source>
        <dbReference type="WBParaSite" id="Gr19_v10_g17280.t1"/>
    </source>
</evidence>
<keyword evidence="7 11" id="KW-0472">Membrane</keyword>
<organism evidence="13 14">
    <name type="scientific">Globodera rostochiensis</name>
    <name type="common">Golden nematode worm</name>
    <name type="synonym">Heterodera rostochiensis</name>
    <dbReference type="NCBI Taxonomy" id="31243"/>
    <lineage>
        <taxon>Eukaryota</taxon>
        <taxon>Metazoa</taxon>
        <taxon>Ecdysozoa</taxon>
        <taxon>Nematoda</taxon>
        <taxon>Chromadorea</taxon>
        <taxon>Rhabditida</taxon>
        <taxon>Tylenchina</taxon>
        <taxon>Tylenchomorpha</taxon>
        <taxon>Tylenchoidea</taxon>
        <taxon>Heteroderidae</taxon>
        <taxon>Heteroderinae</taxon>
        <taxon>Globodera</taxon>
    </lineage>
</organism>
<feature type="transmembrane region" description="Helical" evidence="11">
    <location>
        <begin position="942"/>
        <end position="968"/>
    </location>
</feature>
<feature type="transmembrane region" description="Helical" evidence="11">
    <location>
        <begin position="1010"/>
        <end position="1033"/>
    </location>
</feature>
<evidence type="ECO:0000256" key="5">
    <source>
        <dbReference type="ARBA" id="ARBA00023053"/>
    </source>
</evidence>
<dbReference type="NCBIfam" id="TIGR00840">
    <property type="entry name" value="b_cpa1"/>
    <property type="match status" value="1"/>
</dbReference>
<dbReference type="InterPro" id="IPR006153">
    <property type="entry name" value="Cation/H_exchanger_TM"/>
</dbReference>
<keyword evidence="6 9" id="KW-0406">Ion transport</keyword>
<evidence type="ECO:0000256" key="1">
    <source>
        <dbReference type="ARBA" id="ARBA00004141"/>
    </source>
</evidence>
<feature type="transmembrane region" description="Helical" evidence="11">
    <location>
        <begin position="857"/>
        <end position="873"/>
    </location>
</feature>
<evidence type="ECO:0000256" key="7">
    <source>
        <dbReference type="ARBA" id="ARBA00023136"/>
    </source>
</evidence>
<feature type="transmembrane region" description="Helical" evidence="11">
    <location>
        <begin position="980"/>
        <end position="998"/>
    </location>
</feature>
<keyword evidence="8 9" id="KW-0739">Sodium transport</keyword>
<dbReference type="PANTHER" id="PTHR10110:SF98">
    <property type="entry name" value="SODIUM_HYDROGEN EXCHANGER"/>
    <property type="match status" value="1"/>
</dbReference>
<evidence type="ECO:0000256" key="9">
    <source>
        <dbReference type="RuleBase" id="RU003722"/>
    </source>
</evidence>
<evidence type="ECO:0000256" key="2">
    <source>
        <dbReference type="ARBA" id="ARBA00022448"/>
    </source>
</evidence>
<feature type="transmembrane region" description="Helical" evidence="11">
    <location>
        <begin position="826"/>
        <end position="850"/>
    </location>
</feature>
<feature type="region of interest" description="Disordered" evidence="10">
    <location>
        <begin position="332"/>
        <end position="374"/>
    </location>
</feature>
<dbReference type="PRINTS" id="PR01084">
    <property type="entry name" value="NAHEXCHNGR"/>
</dbReference>
<evidence type="ECO:0000256" key="11">
    <source>
        <dbReference type="SAM" id="Phobius"/>
    </source>
</evidence>
<keyword evidence="4 11" id="KW-1133">Transmembrane helix</keyword>
<feature type="transmembrane region" description="Helical" evidence="11">
    <location>
        <begin position="627"/>
        <end position="647"/>
    </location>
</feature>
<dbReference type="GO" id="GO:0005886">
    <property type="term" value="C:plasma membrane"/>
    <property type="evidence" value="ECO:0007669"/>
    <property type="project" value="TreeGrafter"/>
</dbReference>
<feature type="transmembrane region" description="Helical" evidence="11">
    <location>
        <begin position="753"/>
        <end position="775"/>
    </location>
</feature>
<evidence type="ECO:0000256" key="6">
    <source>
        <dbReference type="ARBA" id="ARBA00023065"/>
    </source>
</evidence>
<dbReference type="PANTHER" id="PTHR10110">
    <property type="entry name" value="SODIUM/HYDROGEN EXCHANGER"/>
    <property type="match status" value="1"/>
</dbReference>
<sequence>MNSSNEADDEWLEGKAEFAGWLMLKAAERGLKLSRDFNETNFNPRFAGGDVSNCAEANFNMAYRVFELTSLEQLIRSQHKAQIRRPLILDAFEQSPQHKESFMRMFRGSDHSPSPPPTFAPRRKGSVASTFSSLAAGKASIVREDTDKTSQKAFGEAADDDEEGTETDALTIVAASDLPEGSEFTVLTTDERLSGESTVAIATREAAEVAMAVVVGEDLDAGDAYSDLLVLEDRNGTAERRKDPLIKFESLLNRNKTSAMELSSNAPKSLRLGINSGLKSPNEVYFSNSVSCPLFPISKADLALYARYASASTSVFEQHNLQRQRKPTVWKLPAPLSRIRKPNARDNSSSPSHRLSFRQKKGEEEQPKQKATSIKRILPSMGRMPLQSPFRKDFSKLGPMFQFKPPLFTVDSTYEIELNALSEESIRLYRETVEMRTIMAGKKPLLAAERTDHFDNGLGGVVASDRDGLRWRHSKYVHLRHSANAFHAAFSSPASSPLSRLCPIVVNLDSFLTIPLPIPTRSTSSSPLEGCRVRMEKLSDSEAQLPFDSSRNSLRFHSSDVSAPSELFELFEQFTNSSVTEFRRPNISLFELLVSPTQTGQWNRSSANAVPSPFLRFRLFSLNWQHIATPFGVSLWLLLASLAKIMFNMKKGISEAVPDSALLIVLGLVLGWVLRMLDVDGELFTLEAQTFFLYLLPPIIFDAGYFMPNRQLFDNYDSVLLFALIGTVWNTMAIGFSLLWLGHLSLFSIPFSAFQILLFASLISAVDPVAVIAVFEQIHINEFLFINVFGEALFNDGVSVVLYQMFRKFIAIGEPNLETLDYVAGIGSFLVIAIGGVLIGVFFSLITCIATKFTTRVRILAPVFVFIVPYMAYLSAELFGLSSILAIVACGISMKQYVKGNLSHDASNSVKYFVKMLAQCSETVIFMFLGLSAVSKTHLWDWVFVVATIGFCLLYRVIGVVVQCALLNRFRTKKFSFSDQFVLSYGGLRGAIAFGLVVSLDDSLPPKQMFVTTCISVIFFTVFFQGITIRPLLHWLKVKKNDLDKEGTVFEKLCSRNCDYLMAGIEDIVGLKGRNSIRETFERFNANVLKPALMRGEQRKSFDASPIIRAYNKLTLLEAQRLVRASLRKTQRNVPIGHRVGPAPSPSSATSTLTYFQWTTEGRDPPKGGRQETTPEGVTVHQTQPRNAKSGQPDSADALFEMFTRLMDEGADLGTSAEKLEDDDIKDNYMDIFMSNTDGQPNRERPNPTAGTEPRRRRSLSPELERQMRCSSPCVARVETRLDQFTLKQLKCNQQNGTRSPVEETKAI</sequence>
<keyword evidence="2 9" id="KW-0813">Transport</keyword>
<feature type="region of interest" description="Disordered" evidence="10">
    <location>
        <begin position="142"/>
        <end position="165"/>
    </location>
</feature>
<dbReference type="GO" id="GO:0015385">
    <property type="term" value="F:sodium:proton antiporter activity"/>
    <property type="evidence" value="ECO:0007669"/>
    <property type="project" value="InterPro"/>
</dbReference>
<feature type="region of interest" description="Disordered" evidence="10">
    <location>
        <begin position="106"/>
        <end position="125"/>
    </location>
</feature>
<feature type="transmembrane region" description="Helical" evidence="11">
    <location>
        <begin position="659"/>
        <end position="677"/>
    </location>
</feature>
<protein>
    <recommendedName>
        <fullName evidence="9">Sodium/hydrogen exchanger</fullName>
    </recommendedName>
</protein>
<feature type="compositionally biased region" description="Basic and acidic residues" evidence="10">
    <location>
        <begin position="1161"/>
        <end position="1170"/>
    </location>
</feature>
<dbReference type="InterPro" id="IPR004709">
    <property type="entry name" value="NaH_exchanger"/>
</dbReference>
<dbReference type="Proteomes" id="UP000887572">
    <property type="component" value="Unplaced"/>
</dbReference>
<reference evidence="14" key="1">
    <citation type="submission" date="2022-11" db="UniProtKB">
        <authorList>
            <consortium name="WormBaseParasite"/>
        </authorList>
    </citation>
    <scope>IDENTIFICATION</scope>
</reference>
<feature type="domain" description="Cation/H+ exchanger transmembrane" evidence="12">
    <location>
        <begin position="638"/>
        <end position="1035"/>
    </location>
</feature>
<proteinExistence type="inferred from homology"/>
<dbReference type="InterPro" id="IPR018422">
    <property type="entry name" value="Cation/H_exchanger_CPA1"/>
</dbReference>
<evidence type="ECO:0000259" key="12">
    <source>
        <dbReference type="Pfam" id="PF00999"/>
    </source>
</evidence>
<feature type="region of interest" description="Disordered" evidence="10">
    <location>
        <begin position="1159"/>
        <end position="1194"/>
    </location>
</feature>
<feature type="transmembrane region" description="Helical" evidence="11">
    <location>
        <begin position="689"/>
        <end position="707"/>
    </location>
</feature>
<evidence type="ECO:0000256" key="8">
    <source>
        <dbReference type="ARBA" id="ARBA00023201"/>
    </source>
</evidence>
<feature type="transmembrane region" description="Helical" evidence="11">
    <location>
        <begin position="784"/>
        <end position="806"/>
    </location>
</feature>
<comment type="similarity">
    <text evidence="9">Belongs to the monovalent cation:proton antiporter 1 (CPA1) transporter (TC 2.A.36) family.</text>
</comment>
<dbReference type="Gene3D" id="6.10.140.1330">
    <property type="match status" value="1"/>
</dbReference>
<keyword evidence="3 9" id="KW-0812">Transmembrane</keyword>